<dbReference type="InterPro" id="IPR016166">
    <property type="entry name" value="FAD-bd_PCMH"/>
</dbReference>
<dbReference type="PANTHER" id="PTHR42659:SF2">
    <property type="entry name" value="XANTHINE DEHYDROGENASE SUBUNIT C-RELATED"/>
    <property type="match status" value="1"/>
</dbReference>
<dbReference type="Pfam" id="PF03450">
    <property type="entry name" value="CO_deh_flav_C"/>
    <property type="match status" value="1"/>
</dbReference>
<feature type="domain" description="FAD-binding PCMH-type" evidence="4">
    <location>
        <begin position="1"/>
        <end position="177"/>
    </location>
</feature>
<dbReference type="KEGG" id="sti:Sthe_0232"/>
<dbReference type="PANTHER" id="PTHR42659">
    <property type="entry name" value="XANTHINE DEHYDROGENASE SUBUNIT C-RELATED"/>
    <property type="match status" value="1"/>
</dbReference>
<reference evidence="6" key="1">
    <citation type="submission" date="2009-11" db="EMBL/GenBank/DDBJ databases">
        <title>The complete chromosome 1 of Sphaerobacter thermophilus DSM 20745.</title>
        <authorList>
            <person name="Lucas S."/>
            <person name="Copeland A."/>
            <person name="Lapidus A."/>
            <person name="Glavina del Rio T."/>
            <person name="Dalin E."/>
            <person name="Tice H."/>
            <person name="Bruce D."/>
            <person name="Goodwin L."/>
            <person name="Pitluck S."/>
            <person name="Kyrpides N."/>
            <person name="Mavromatis K."/>
            <person name="Ivanova N."/>
            <person name="Mikhailova N."/>
            <person name="LaButti K.M."/>
            <person name="Clum A."/>
            <person name="Sun H.I."/>
            <person name="Brettin T."/>
            <person name="Detter J.C."/>
            <person name="Han C."/>
            <person name="Larimer F."/>
            <person name="Land M."/>
            <person name="Hauser L."/>
            <person name="Markowitz V."/>
            <person name="Cheng J.F."/>
            <person name="Hugenholtz P."/>
            <person name="Woyke T."/>
            <person name="Wu D."/>
            <person name="Steenblock K."/>
            <person name="Schneider S."/>
            <person name="Pukall R."/>
            <person name="Goeker M."/>
            <person name="Klenk H.P."/>
            <person name="Eisen J.A."/>
        </authorList>
    </citation>
    <scope>NUCLEOTIDE SEQUENCE [LARGE SCALE GENOMIC DNA]</scope>
    <source>
        <strain evidence="6">ATCC 49802 / DSM 20745 / S 6022</strain>
    </source>
</reference>
<sequence length="288" mass="30708">MKPAPFAYAVASSVDEAIHTLQQYGPDARPLAGGQSLIPAMNMRLARPAYLVDINRVAELRYIRETPDGLAIGALTRHRQVERSEVVQRANPLLQEAARQIGHFQIRTRGTIGGSLAHNDPNAEYVVVARLLEAEIVATGPGGQRVIPARDFFVGYLATTLAPDELITEVRIPRLNGKGAAFVKLARRHGDFAMISAAATMELNPDGTIKDARVALGNVGGGIPYLAAIDMTGQSPTPDLLADIALGIASNVQPDPDGTVDVSYKKHLAGVVARRAMETALARAKGEI</sequence>
<dbReference type="FunCoup" id="D1C6D3">
    <property type="interactions" value="58"/>
</dbReference>
<dbReference type="SMART" id="SM01092">
    <property type="entry name" value="CO_deh_flav_C"/>
    <property type="match status" value="1"/>
</dbReference>
<evidence type="ECO:0000313" key="6">
    <source>
        <dbReference type="Proteomes" id="UP000002027"/>
    </source>
</evidence>
<proteinExistence type="predicted"/>
<gene>
    <name evidence="5" type="ordered locus">Sthe_0232</name>
</gene>
<dbReference type="Gene3D" id="3.30.390.50">
    <property type="entry name" value="CO dehydrogenase flavoprotein, C-terminal domain"/>
    <property type="match status" value="1"/>
</dbReference>
<dbReference type="InParanoid" id="D1C6D3"/>
<dbReference type="RefSeq" id="WP_012870719.1">
    <property type="nucleotide sequence ID" value="NC_013523.1"/>
</dbReference>
<keyword evidence="2" id="KW-0274">FAD</keyword>
<dbReference type="OrthoDB" id="9774454at2"/>
<evidence type="ECO:0000256" key="1">
    <source>
        <dbReference type="ARBA" id="ARBA00022630"/>
    </source>
</evidence>
<dbReference type="InterPro" id="IPR016167">
    <property type="entry name" value="FAD-bd_PCMH_sub1"/>
</dbReference>
<protein>
    <submittedName>
        <fullName evidence="5">Molybdopterin dehydrogenase FAD-binding protein</fullName>
    </submittedName>
</protein>
<organism evidence="5 6">
    <name type="scientific">Sphaerobacter thermophilus (strain ATCC 49802 / DSM 20745 / KCCM 41009 / NCIMB 13125 / S 6022)</name>
    <dbReference type="NCBI Taxonomy" id="479434"/>
    <lineage>
        <taxon>Bacteria</taxon>
        <taxon>Pseudomonadati</taxon>
        <taxon>Thermomicrobiota</taxon>
        <taxon>Thermomicrobia</taxon>
        <taxon>Sphaerobacterales</taxon>
        <taxon>Sphaerobacterineae</taxon>
        <taxon>Sphaerobacteraceae</taxon>
        <taxon>Sphaerobacter</taxon>
    </lineage>
</organism>
<dbReference type="InterPro" id="IPR051312">
    <property type="entry name" value="Diverse_Substr_Oxidored"/>
</dbReference>
<dbReference type="eggNOG" id="COG1319">
    <property type="taxonomic scope" value="Bacteria"/>
</dbReference>
<dbReference type="STRING" id="479434.Sthe_0232"/>
<accession>D1C6D3</accession>
<dbReference type="AlphaFoldDB" id="D1C6D3"/>
<dbReference type="InterPro" id="IPR036318">
    <property type="entry name" value="FAD-bd_PCMH-like_sf"/>
</dbReference>
<dbReference type="InterPro" id="IPR005107">
    <property type="entry name" value="CO_DH_flav_C"/>
</dbReference>
<dbReference type="PROSITE" id="PS51387">
    <property type="entry name" value="FAD_PCMH"/>
    <property type="match status" value="1"/>
</dbReference>
<dbReference type="Pfam" id="PF00941">
    <property type="entry name" value="FAD_binding_5"/>
    <property type="match status" value="1"/>
</dbReference>
<evidence type="ECO:0000313" key="5">
    <source>
        <dbReference type="EMBL" id="ACZ37671.1"/>
    </source>
</evidence>
<keyword evidence="3" id="KW-0560">Oxidoreductase</keyword>
<name>D1C6D3_SPHTD</name>
<dbReference type="InterPro" id="IPR036683">
    <property type="entry name" value="CO_DH_flav_C_dom_sf"/>
</dbReference>
<dbReference type="Gene3D" id="3.30.43.10">
    <property type="entry name" value="Uridine Diphospho-n-acetylenolpyruvylglucosamine Reductase, domain 2"/>
    <property type="match status" value="1"/>
</dbReference>
<dbReference type="FunFam" id="3.30.465.10:FF:000017">
    <property type="entry name" value="Xanthine dehydrogenase, FAD binding subunit"/>
    <property type="match status" value="1"/>
</dbReference>
<dbReference type="InterPro" id="IPR016169">
    <property type="entry name" value="FAD-bd_PCMH_sub2"/>
</dbReference>
<dbReference type="Gene3D" id="3.30.465.10">
    <property type="match status" value="1"/>
</dbReference>
<dbReference type="GO" id="GO:0071949">
    <property type="term" value="F:FAD binding"/>
    <property type="evidence" value="ECO:0007669"/>
    <property type="project" value="InterPro"/>
</dbReference>
<dbReference type="GO" id="GO:0016491">
    <property type="term" value="F:oxidoreductase activity"/>
    <property type="evidence" value="ECO:0007669"/>
    <property type="project" value="UniProtKB-KW"/>
</dbReference>
<dbReference type="InterPro" id="IPR002346">
    <property type="entry name" value="Mopterin_DH_FAD-bd"/>
</dbReference>
<dbReference type="SUPFAM" id="SSF56176">
    <property type="entry name" value="FAD-binding/transporter-associated domain-like"/>
    <property type="match status" value="1"/>
</dbReference>
<dbReference type="Proteomes" id="UP000002027">
    <property type="component" value="Chromosome 1"/>
</dbReference>
<evidence type="ECO:0000256" key="3">
    <source>
        <dbReference type="ARBA" id="ARBA00023002"/>
    </source>
</evidence>
<reference evidence="5 6" key="2">
    <citation type="journal article" date="2010" name="Stand. Genomic Sci.">
        <title>Complete genome sequence of Desulfohalobium retbaense type strain (HR(100)).</title>
        <authorList>
            <person name="Spring S."/>
            <person name="Nolan M."/>
            <person name="Lapidus A."/>
            <person name="Glavina Del Rio T."/>
            <person name="Copeland A."/>
            <person name="Tice H."/>
            <person name="Cheng J.F."/>
            <person name="Lucas S."/>
            <person name="Land M."/>
            <person name="Chen F."/>
            <person name="Bruce D."/>
            <person name="Goodwin L."/>
            <person name="Pitluck S."/>
            <person name="Ivanova N."/>
            <person name="Mavromatis K."/>
            <person name="Mikhailova N."/>
            <person name="Pati A."/>
            <person name="Chen A."/>
            <person name="Palaniappan K."/>
            <person name="Hauser L."/>
            <person name="Chang Y.J."/>
            <person name="Jeffries C.D."/>
            <person name="Munk C."/>
            <person name="Kiss H."/>
            <person name="Chain P."/>
            <person name="Han C."/>
            <person name="Brettin T."/>
            <person name="Detter J.C."/>
            <person name="Schuler E."/>
            <person name="Goker M."/>
            <person name="Rohde M."/>
            <person name="Bristow J."/>
            <person name="Eisen J.A."/>
            <person name="Markowitz V."/>
            <person name="Hugenholtz P."/>
            <person name="Kyrpides N.C."/>
            <person name="Klenk H.P."/>
        </authorList>
    </citation>
    <scope>NUCLEOTIDE SEQUENCE [LARGE SCALE GENOMIC DNA]</scope>
    <source>
        <strain evidence="6">ATCC 49802 / DSM 20745 / S 6022</strain>
    </source>
</reference>
<keyword evidence="6" id="KW-1185">Reference proteome</keyword>
<evidence type="ECO:0000256" key="2">
    <source>
        <dbReference type="ARBA" id="ARBA00022827"/>
    </source>
</evidence>
<dbReference type="HOGENOM" id="CLU_058050_3_0_0"/>
<dbReference type="EMBL" id="CP001823">
    <property type="protein sequence ID" value="ACZ37671.1"/>
    <property type="molecule type" value="Genomic_DNA"/>
</dbReference>
<evidence type="ECO:0000259" key="4">
    <source>
        <dbReference type="PROSITE" id="PS51387"/>
    </source>
</evidence>
<dbReference type="SUPFAM" id="SSF55447">
    <property type="entry name" value="CO dehydrogenase flavoprotein C-terminal domain-like"/>
    <property type="match status" value="1"/>
</dbReference>
<keyword evidence="1" id="KW-0285">Flavoprotein</keyword>